<gene>
    <name evidence="7" type="ORF">Aau02nite_24140</name>
</gene>
<feature type="transmembrane region" description="Helical" evidence="4">
    <location>
        <begin position="96"/>
        <end position="113"/>
    </location>
</feature>
<accession>A0A919SAA7</accession>
<dbReference type="RefSeq" id="WP_212988448.1">
    <property type="nucleotide sequence ID" value="NZ_BAABEA010000019.1"/>
</dbReference>
<keyword evidence="2" id="KW-0560">Oxidoreductase</keyword>
<dbReference type="Gene3D" id="2.60.40.420">
    <property type="entry name" value="Cupredoxins - blue copper proteins"/>
    <property type="match status" value="3"/>
</dbReference>
<dbReference type="InterPro" id="IPR011706">
    <property type="entry name" value="Cu-oxidase_C"/>
</dbReference>
<feature type="domain" description="Plastocyanin-like" evidence="5">
    <location>
        <begin position="531"/>
        <end position="629"/>
    </location>
</feature>
<feature type="transmembrane region" description="Helical" evidence="4">
    <location>
        <begin position="68"/>
        <end position="89"/>
    </location>
</feature>
<keyword evidence="1" id="KW-0479">Metal-binding</keyword>
<name>A0A919SAA7_9ACTN</name>
<reference evidence="7" key="1">
    <citation type="submission" date="2021-03" db="EMBL/GenBank/DDBJ databases">
        <title>Whole genome shotgun sequence of Actinoplanes auranticolor NBRC 12245.</title>
        <authorList>
            <person name="Komaki H."/>
            <person name="Tamura T."/>
        </authorList>
    </citation>
    <scope>NUCLEOTIDE SEQUENCE</scope>
    <source>
        <strain evidence="7">NBRC 12245</strain>
    </source>
</reference>
<dbReference type="GO" id="GO:0005507">
    <property type="term" value="F:copper ion binding"/>
    <property type="evidence" value="ECO:0007669"/>
    <property type="project" value="InterPro"/>
</dbReference>
<feature type="transmembrane region" description="Helical" evidence="4">
    <location>
        <begin position="6"/>
        <end position="23"/>
    </location>
</feature>
<feature type="compositionally biased region" description="Gly residues" evidence="3">
    <location>
        <begin position="198"/>
        <end position="208"/>
    </location>
</feature>
<dbReference type="GO" id="GO:0016491">
    <property type="term" value="F:oxidoreductase activity"/>
    <property type="evidence" value="ECO:0007669"/>
    <property type="project" value="UniProtKB-KW"/>
</dbReference>
<evidence type="ECO:0000259" key="6">
    <source>
        <dbReference type="Pfam" id="PF07732"/>
    </source>
</evidence>
<dbReference type="PROSITE" id="PS00080">
    <property type="entry name" value="MULTICOPPER_OXIDASE2"/>
    <property type="match status" value="1"/>
</dbReference>
<dbReference type="PANTHER" id="PTHR11709">
    <property type="entry name" value="MULTI-COPPER OXIDASE"/>
    <property type="match status" value="1"/>
</dbReference>
<protein>
    <recommendedName>
        <fullName evidence="9">FtsP/CotA-like multicopper oxidase with cupredoxin domain</fullName>
    </recommendedName>
</protein>
<evidence type="ECO:0000256" key="1">
    <source>
        <dbReference type="ARBA" id="ARBA00022723"/>
    </source>
</evidence>
<evidence type="ECO:0000313" key="7">
    <source>
        <dbReference type="EMBL" id="GIM66719.1"/>
    </source>
</evidence>
<keyword evidence="8" id="KW-1185">Reference proteome</keyword>
<comment type="caution">
    <text evidence="7">The sequence shown here is derived from an EMBL/GenBank/DDBJ whole genome shotgun (WGS) entry which is preliminary data.</text>
</comment>
<sequence>MAEPLIIIDMLLALAALIAVSFAGRNAGRLHRDPASARRLRRALIVTAGLLTLRLAGAVLLATGGPELLGLELTLGLPLAVATTGWALLDRRRSVPATHAAVAGGLVAFWLRLVPPGPQDTMTTVAVAVLLVAAAIAGSVLLTRWRSGGSRRARAPWFGAGALAALAVLGLVGWLGAGGRPASASSGTDHAAHTGGPVDLGGGPAGGHHAGHRAVQDLTGPRDRKPDVSVTLTAAHATVRLSSGRTVDGLTFNGRAPGPEIRVRQGQLLEVVLVNRDVTEGVTVHWHGVDVPNAEDGVAGLTQEAVPPGASHRYRFVPDRAGTFWYHTHHAADQTVRRGLFGALIVAPPAEGFERTFFTHLWPGDDQPTPAFGTADAVQQHRLAAGERAYLRFVNSSPEPQRLTTHGTALTVAAIDGNAVDGATELAAGTDVLLPAGGRADLTFSMPDAAVTIRIDAGENPNDAALVLSPAGSAQPAAPGRGTPVDPLTYGARPASPPPIATGGYDREFTVALQDGFAWHDGGLTYGTLMNGRMAPSVPTLMVTEGDRVRVRIVNRGIMDHPMHLHGHRVLVLSRNGTPSTGGPWWTDTLNVGPGQSFEVVFTADNPGIWMDHCHNLEHAAAGMVMHLAYTGVHA</sequence>
<keyword evidence="4" id="KW-1133">Transmembrane helix</keyword>
<feature type="domain" description="Plastocyanin-like" evidence="6">
    <location>
        <begin position="237"/>
        <end position="350"/>
    </location>
</feature>
<dbReference type="InterPro" id="IPR002355">
    <property type="entry name" value="Cu_oxidase_Cu_BS"/>
</dbReference>
<dbReference type="EMBL" id="BOQL01000021">
    <property type="protein sequence ID" value="GIM66719.1"/>
    <property type="molecule type" value="Genomic_DNA"/>
</dbReference>
<evidence type="ECO:0000256" key="2">
    <source>
        <dbReference type="ARBA" id="ARBA00023002"/>
    </source>
</evidence>
<feature type="transmembrane region" description="Helical" evidence="4">
    <location>
        <begin position="157"/>
        <end position="177"/>
    </location>
</feature>
<dbReference type="AlphaFoldDB" id="A0A919SAA7"/>
<feature type="transmembrane region" description="Helical" evidence="4">
    <location>
        <begin position="125"/>
        <end position="145"/>
    </location>
</feature>
<evidence type="ECO:0000256" key="4">
    <source>
        <dbReference type="SAM" id="Phobius"/>
    </source>
</evidence>
<evidence type="ECO:0000256" key="3">
    <source>
        <dbReference type="SAM" id="MobiDB-lite"/>
    </source>
</evidence>
<dbReference type="CDD" id="cd04202">
    <property type="entry name" value="CuRO_D2_2dMcoN_like"/>
    <property type="match status" value="1"/>
</dbReference>
<evidence type="ECO:0008006" key="9">
    <source>
        <dbReference type="Google" id="ProtNLM"/>
    </source>
</evidence>
<feature type="region of interest" description="Disordered" evidence="3">
    <location>
        <begin position="182"/>
        <end position="226"/>
    </location>
</feature>
<organism evidence="7 8">
    <name type="scientific">Actinoplanes auranticolor</name>
    <dbReference type="NCBI Taxonomy" id="47988"/>
    <lineage>
        <taxon>Bacteria</taxon>
        <taxon>Bacillati</taxon>
        <taxon>Actinomycetota</taxon>
        <taxon>Actinomycetes</taxon>
        <taxon>Micromonosporales</taxon>
        <taxon>Micromonosporaceae</taxon>
        <taxon>Actinoplanes</taxon>
    </lineage>
</organism>
<dbReference type="Pfam" id="PF07731">
    <property type="entry name" value="Cu-oxidase_2"/>
    <property type="match status" value="1"/>
</dbReference>
<feature type="transmembrane region" description="Helical" evidence="4">
    <location>
        <begin position="43"/>
        <end position="62"/>
    </location>
</feature>
<keyword evidence="4" id="KW-0812">Transmembrane</keyword>
<dbReference type="SUPFAM" id="SSF49503">
    <property type="entry name" value="Cupredoxins"/>
    <property type="match status" value="3"/>
</dbReference>
<dbReference type="InterPro" id="IPR008972">
    <property type="entry name" value="Cupredoxin"/>
</dbReference>
<evidence type="ECO:0000259" key="5">
    <source>
        <dbReference type="Pfam" id="PF07731"/>
    </source>
</evidence>
<dbReference type="Proteomes" id="UP000681340">
    <property type="component" value="Unassembled WGS sequence"/>
</dbReference>
<evidence type="ECO:0000313" key="8">
    <source>
        <dbReference type="Proteomes" id="UP000681340"/>
    </source>
</evidence>
<dbReference type="InterPro" id="IPR011707">
    <property type="entry name" value="Cu-oxidase-like_N"/>
</dbReference>
<proteinExistence type="predicted"/>
<dbReference type="InterPro" id="IPR045087">
    <property type="entry name" value="Cu-oxidase_fam"/>
</dbReference>
<feature type="compositionally biased region" description="Low complexity" evidence="3">
    <location>
        <begin position="182"/>
        <end position="197"/>
    </location>
</feature>
<dbReference type="Pfam" id="PF07732">
    <property type="entry name" value="Cu-oxidase_3"/>
    <property type="match status" value="1"/>
</dbReference>
<keyword evidence="4" id="KW-0472">Membrane</keyword>